<sequence>MLNSIIRFSLRNKFLIGIGTLCLLVLGIYETYKLPIDAQPDITNNQVQVITVAPSFSAADIERWVTIPIEQANSNIPGLEEIRSFNRFGLSLVTLVFTDDTDIYWARTQVTERLSRIEDQIPEGLGKPELGPISSGLGEIFQYVVRAKKGYEHRYGPTELRTIQDWVIRRQLLGTPGVAEVSSFGGKLKQYEIAISPSRLQAFQLSIQDIFQALENNNQNTGGAYIEKAETVLFIRSEGMVSHIKDLENLPVKYSGAGSPILLKDIAEIKIGHATRYGAMTYNDEGEVSGAIVMMLKGENANAVIKNIKARIKEIEKDIPEGVVIEPFLDRAKLVNNTISTIETNLAEGALIVVFILVLFLGNYRAGLLVASVIPLSMLFAIILMNLFGIGGNLMSLGALDFGLIVDGAVIIVEAVLHQMNKRGDEEKDKQVFNSASKMVNSAVFGQIIILVVYLPIFTLKGIEGKMFIPMAQTVAFALIGAFILSLTYIPAMSALVLKPTPTGSLSDRMMHKIEAVHHNALQKALKHGNSILLVVFLLFAGAVFALSRLGGEFIPTLEEGDFAVEMRILPGSNIQTTINETNKAAKILKEQFPEVEKVVTKIGSAEIPTEPMPMDAGDMIVSLKPKKEWTSASSFPELSEKMSKALSAIPGLSTGFQFPVQMRFNELMTGARQDVVCKIFGENLDELNRYANLLSKEIQKVKGAEDLYIEPLIGAPQLVISYDRQALSRYKLSVSEVNKVVNSAFAGQHAGVFYEGERRFDIVVRLASEERKEVQDIKNLLVPTALGMQVPLHQLANIAYKSSPNQIQRENTRRRIIVGFNVRGRDVQSVVNELQDKVSKNLHLGTGYKITYGGTFENLNEARTRLGLAVPVSLVLIFFLLYLSFKSFRYSLLIYTAIPLSATGGVYFLALRGMPFSISAGIGFIALFGVAVLNGIVLVAEYNRIRKPKTAEETVLDGTRVRLRPVLMTALVASLGFLPMALSKGSGAEVQKPLATVVIGGLLFATFLTLFVLPILYVKIEHWKKLSPVTTLLFLFFVPNVQAQISREEVIKEALISNPYLQSSALDIQHKSKLAEAYNEPYATQFTAEYGKYNGLKNDRNLGVSQRFKLPVVHQTRKQLLESGVILSQRKAELTQAQIVKEINLVFQNHLVLEAQQKLFQKSDSLYENLERFLQEQLMQGEMDPAEGNSFLLLRQEIRQLLHEIESEKNQAQLELQWLVPTLGTIKPEGDLKLPLPALMYEGSHLELAALDQEIAISKSSIQMEKNALLPEFSLGYANQTLKDLGSGTFSSIQATIEIPIFRQSQKKRIEAAGIQTQMIEYQKQIRTTQIQKEIALESQRCHSLDKTLLEIENIYLPKAEDLEKMIFNKLKWGEISFQEYVIMHRQILDLRRNYFQTLIQRNQSASQLIFLNTNS</sequence>
<dbReference type="GO" id="GO:0042910">
    <property type="term" value="F:xenobiotic transmembrane transporter activity"/>
    <property type="evidence" value="ECO:0007669"/>
    <property type="project" value="TreeGrafter"/>
</dbReference>
<dbReference type="GO" id="GO:0005886">
    <property type="term" value="C:plasma membrane"/>
    <property type="evidence" value="ECO:0007669"/>
    <property type="project" value="UniProtKB-SubCell"/>
</dbReference>
<feature type="transmembrane region" description="Helical" evidence="8">
    <location>
        <begin position="469"/>
        <end position="490"/>
    </location>
</feature>
<evidence type="ECO:0000256" key="8">
    <source>
        <dbReference type="SAM" id="Phobius"/>
    </source>
</evidence>
<organism evidence="9 10">
    <name type="scientific">Leadbetterella byssophila (strain DSM 17132 / JCM 16389 / KACC 11308 / NBRC 106382 / 4M15)</name>
    <dbReference type="NCBI Taxonomy" id="649349"/>
    <lineage>
        <taxon>Bacteria</taxon>
        <taxon>Pseudomonadati</taxon>
        <taxon>Bacteroidota</taxon>
        <taxon>Cytophagia</taxon>
        <taxon>Cytophagales</taxon>
        <taxon>Leadbetterellaceae</taxon>
        <taxon>Leadbetterella</taxon>
    </lineage>
</organism>
<gene>
    <name evidence="9" type="ordered locus">Lbys_3603</name>
</gene>
<dbReference type="SUPFAM" id="SSF82693">
    <property type="entry name" value="Multidrug efflux transporter AcrB pore domain, PN1, PN2, PC1 and PC2 subdomains"/>
    <property type="match status" value="2"/>
</dbReference>
<keyword evidence="5 8" id="KW-0812">Transmembrane</keyword>
<feature type="transmembrane region" description="Helical" evidence="8">
    <location>
        <begin position="394"/>
        <end position="417"/>
    </location>
</feature>
<dbReference type="NCBIfam" id="TIGR00914">
    <property type="entry name" value="2A0601"/>
    <property type="match status" value="1"/>
</dbReference>
<keyword evidence="6 8" id="KW-1133">Transmembrane helix</keyword>
<evidence type="ECO:0000256" key="6">
    <source>
        <dbReference type="ARBA" id="ARBA00022989"/>
    </source>
</evidence>
<dbReference type="InterPro" id="IPR001036">
    <property type="entry name" value="Acrflvin-R"/>
</dbReference>
<dbReference type="PANTHER" id="PTHR32063:SF24">
    <property type="entry name" value="CATION EFFLUX SYSTEM (ACRB_ACRD_ACRF FAMILY)"/>
    <property type="match status" value="1"/>
</dbReference>
<dbReference type="Proteomes" id="UP000007435">
    <property type="component" value="Chromosome"/>
</dbReference>
<feature type="transmembrane region" description="Helical" evidence="8">
    <location>
        <begin position="12"/>
        <end position="29"/>
    </location>
</feature>
<dbReference type="eggNOG" id="COG3696">
    <property type="taxonomic scope" value="Bacteria"/>
</dbReference>
<dbReference type="Gene3D" id="1.20.1640.10">
    <property type="entry name" value="Multidrug efflux transporter AcrB transmembrane domain"/>
    <property type="match status" value="2"/>
</dbReference>
<dbReference type="PANTHER" id="PTHR32063">
    <property type="match status" value="1"/>
</dbReference>
<dbReference type="Gene3D" id="3.30.70.1440">
    <property type="entry name" value="Multidrug efflux transporter AcrB pore domain"/>
    <property type="match status" value="1"/>
</dbReference>
<protein>
    <submittedName>
        <fullName evidence="9">Heavy metal efflux pump, CzcA family</fullName>
    </submittedName>
</protein>
<keyword evidence="10" id="KW-1185">Reference proteome</keyword>
<comment type="similarity">
    <text evidence="2">Belongs to the resistance-nodulation-cell division (RND) (TC 2.A.6) family.</text>
</comment>
<keyword evidence="7 8" id="KW-0472">Membrane</keyword>
<dbReference type="PRINTS" id="PR00702">
    <property type="entry name" value="ACRIFLAVINRP"/>
</dbReference>
<dbReference type="GO" id="GO:0008324">
    <property type="term" value="F:monoatomic cation transmembrane transporter activity"/>
    <property type="evidence" value="ECO:0007669"/>
    <property type="project" value="InterPro"/>
</dbReference>
<evidence type="ECO:0000256" key="3">
    <source>
        <dbReference type="ARBA" id="ARBA00022448"/>
    </source>
</evidence>
<comment type="subcellular location">
    <subcellularLocation>
        <location evidence="1">Cell membrane</location>
        <topology evidence="1">Multi-pass membrane protein</topology>
    </subcellularLocation>
</comment>
<dbReference type="Pfam" id="PF00873">
    <property type="entry name" value="ACR_tran"/>
    <property type="match status" value="1"/>
</dbReference>
<feature type="transmembrane region" description="Helical" evidence="8">
    <location>
        <begin position="917"/>
        <end position="941"/>
    </location>
</feature>
<feature type="transmembrane region" description="Helical" evidence="8">
    <location>
        <begin position="532"/>
        <end position="550"/>
    </location>
</feature>
<dbReference type="eggNOG" id="COG1538">
    <property type="taxonomic scope" value="Bacteria"/>
</dbReference>
<dbReference type="GO" id="GO:0015562">
    <property type="term" value="F:efflux transmembrane transporter activity"/>
    <property type="evidence" value="ECO:0007669"/>
    <property type="project" value="InterPro"/>
</dbReference>
<dbReference type="InterPro" id="IPR027463">
    <property type="entry name" value="AcrB_DN_DC_subdom"/>
</dbReference>
<evidence type="ECO:0000313" key="9">
    <source>
        <dbReference type="EMBL" id="ADQ19251.1"/>
    </source>
</evidence>
<feature type="transmembrane region" description="Helical" evidence="8">
    <location>
        <begin position="995"/>
        <end position="1019"/>
    </location>
</feature>
<dbReference type="KEGG" id="lby:Lbys_3603"/>
<reference key="1">
    <citation type="submission" date="2010-11" db="EMBL/GenBank/DDBJ databases">
        <title>The complete genome of Leadbetterella byssophila DSM 17132.</title>
        <authorList>
            <consortium name="US DOE Joint Genome Institute (JGI-PGF)"/>
            <person name="Lucas S."/>
            <person name="Copeland A."/>
            <person name="Lapidus A."/>
            <person name="Glavina del Rio T."/>
            <person name="Dalin E."/>
            <person name="Tice H."/>
            <person name="Bruce D."/>
            <person name="Goodwin L."/>
            <person name="Pitluck S."/>
            <person name="Kyrpides N."/>
            <person name="Mavromatis K."/>
            <person name="Ivanova N."/>
            <person name="Teshima H."/>
            <person name="Brettin T."/>
            <person name="Detter J.C."/>
            <person name="Han C."/>
            <person name="Tapia R."/>
            <person name="Land M."/>
            <person name="Hauser L."/>
            <person name="Markowitz V."/>
            <person name="Cheng J.-F."/>
            <person name="Hugenholtz P."/>
            <person name="Woyke T."/>
            <person name="Wu D."/>
            <person name="Tindall B."/>
            <person name="Pomrenke H.G."/>
            <person name="Brambilla E."/>
            <person name="Klenk H.-P."/>
            <person name="Eisen J.A."/>
        </authorList>
    </citation>
    <scope>NUCLEOTIDE SEQUENCE [LARGE SCALE GENOMIC DNA]</scope>
    <source>
        <strain>DSM 17132</strain>
    </source>
</reference>
<evidence type="ECO:0000256" key="1">
    <source>
        <dbReference type="ARBA" id="ARBA00004651"/>
    </source>
</evidence>
<dbReference type="InterPro" id="IPR004763">
    <property type="entry name" value="CusA-like"/>
</dbReference>
<feature type="transmembrane region" description="Helical" evidence="8">
    <location>
        <begin position="344"/>
        <end position="361"/>
    </location>
</feature>
<name>E4RZV9_LEAB4</name>
<reference evidence="9 10" key="2">
    <citation type="journal article" date="2011" name="Stand. Genomic Sci.">
        <title>Complete genome sequence of Leadbetterella byssophila type strain (4M15).</title>
        <authorList>
            <person name="Abt B."/>
            <person name="Teshima H."/>
            <person name="Lucas S."/>
            <person name="Lapidus A."/>
            <person name="Del Rio T.G."/>
            <person name="Nolan M."/>
            <person name="Tice H."/>
            <person name="Cheng J.F."/>
            <person name="Pitluck S."/>
            <person name="Liolios K."/>
            <person name="Pagani I."/>
            <person name="Ivanova N."/>
            <person name="Mavromatis K."/>
            <person name="Pati A."/>
            <person name="Tapia R."/>
            <person name="Han C."/>
            <person name="Goodwin L."/>
            <person name="Chen A."/>
            <person name="Palaniappan K."/>
            <person name="Land M."/>
            <person name="Hauser L."/>
            <person name="Chang Y.J."/>
            <person name="Jeffries C.D."/>
            <person name="Rohde M."/>
            <person name="Goker M."/>
            <person name="Tindall B.J."/>
            <person name="Detter J.C."/>
            <person name="Woyke T."/>
            <person name="Bristow J."/>
            <person name="Eisen J.A."/>
            <person name="Markowitz V."/>
            <person name="Hugenholtz P."/>
            <person name="Klenk H.P."/>
            <person name="Kyrpides N.C."/>
        </authorList>
    </citation>
    <scope>NUCLEOTIDE SEQUENCE [LARGE SCALE GENOMIC DNA]</scope>
    <source>
        <strain evidence="10">DSM 17132 / JCM 16389 / KACC 11308 / NBRC 106382 / 4M15</strain>
    </source>
</reference>
<dbReference type="SUPFAM" id="SSF82714">
    <property type="entry name" value="Multidrug efflux transporter AcrB TolC docking domain, DN and DC subdomains"/>
    <property type="match status" value="2"/>
</dbReference>
<feature type="transmembrane region" description="Helical" evidence="8">
    <location>
        <begin position="867"/>
        <end position="886"/>
    </location>
</feature>
<evidence type="ECO:0000313" key="10">
    <source>
        <dbReference type="Proteomes" id="UP000007435"/>
    </source>
</evidence>
<dbReference type="STRING" id="649349.Lbys_3603"/>
<evidence type="ECO:0000256" key="4">
    <source>
        <dbReference type="ARBA" id="ARBA00022475"/>
    </source>
</evidence>
<dbReference type="RefSeq" id="WP_013410272.1">
    <property type="nucleotide sequence ID" value="NC_014655.1"/>
</dbReference>
<dbReference type="HOGENOM" id="CLU_002755_1_2_10"/>
<feature type="transmembrane region" description="Helical" evidence="8">
    <location>
        <begin position="962"/>
        <end position="983"/>
    </location>
</feature>
<keyword evidence="4" id="KW-1003">Cell membrane</keyword>
<dbReference type="SUPFAM" id="SSF56954">
    <property type="entry name" value="Outer membrane efflux proteins (OEP)"/>
    <property type="match status" value="1"/>
</dbReference>
<dbReference type="Gene3D" id="1.20.1600.10">
    <property type="entry name" value="Outer membrane efflux proteins (OEP)"/>
    <property type="match status" value="1"/>
</dbReference>
<dbReference type="Gene3D" id="3.30.70.1430">
    <property type="entry name" value="Multidrug efflux transporter AcrB pore domain"/>
    <property type="match status" value="2"/>
</dbReference>
<evidence type="ECO:0000256" key="5">
    <source>
        <dbReference type="ARBA" id="ARBA00022692"/>
    </source>
</evidence>
<proteinExistence type="inferred from homology"/>
<accession>E4RZV9</accession>
<evidence type="ECO:0000256" key="7">
    <source>
        <dbReference type="ARBA" id="ARBA00023136"/>
    </source>
</evidence>
<dbReference type="OrthoDB" id="636130at2"/>
<feature type="transmembrane region" description="Helical" evidence="8">
    <location>
        <begin position="438"/>
        <end position="457"/>
    </location>
</feature>
<evidence type="ECO:0000256" key="2">
    <source>
        <dbReference type="ARBA" id="ARBA00010942"/>
    </source>
</evidence>
<dbReference type="SUPFAM" id="SSF82866">
    <property type="entry name" value="Multidrug efflux transporter AcrB transmembrane domain"/>
    <property type="match status" value="2"/>
</dbReference>
<feature type="transmembrane region" description="Helical" evidence="8">
    <location>
        <begin position="368"/>
        <end position="388"/>
    </location>
</feature>
<dbReference type="EMBL" id="CP002305">
    <property type="protein sequence ID" value="ADQ19251.1"/>
    <property type="molecule type" value="Genomic_DNA"/>
</dbReference>
<feature type="transmembrane region" description="Helical" evidence="8">
    <location>
        <begin position="893"/>
        <end position="911"/>
    </location>
</feature>
<dbReference type="Gene3D" id="3.30.70.1320">
    <property type="entry name" value="Multidrug efflux transporter AcrB pore domain like"/>
    <property type="match status" value="1"/>
</dbReference>
<keyword evidence="3" id="KW-0813">Transport</keyword>
<dbReference type="Gene3D" id="3.30.2090.10">
    <property type="entry name" value="Multidrug efflux transporter AcrB TolC docking domain, DN and DC subdomains"/>
    <property type="match status" value="2"/>
</dbReference>